<evidence type="ECO:0000313" key="2">
    <source>
        <dbReference type="Proteomes" id="UP001610335"/>
    </source>
</evidence>
<dbReference type="EMBL" id="JBFXLS010000002">
    <property type="protein sequence ID" value="KAL2834413.1"/>
    <property type="molecule type" value="Genomic_DNA"/>
</dbReference>
<dbReference type="InterPro" id="IPR027417">
    <property type="entry name" value="P-loop_NTPase"/>
</dbReference>
<gene>
    <name evidence="1" type="ORF">BDW59DRAFT_137809</name>
</gene>
<dbReference type="Gene3D" id="3.40.50.300">
    <property type="entry name" value="P-loop containing nucleotide triphosphate hydrolases"/>
    <property type="match status" value="1"/>
</dbReference>
<dbReference type="SUPFAM" id="SSF52540">
    <property type="entry name" value="P-loop containing nucleoside triphosphate hydrolases"/>
    <property type="match status" value="1"/>
</dbReference>
<dbReference type="Proteomes" id="UP001610335">
    <property type="component" value="Unassembled WGS sequence"/>
</dbReference>
<evidence type="ECO:0000313" key="1">
    <source>
        <dbReference type="EMBL" id="KAL2834413.1"/>
    </source>
</evidence>
<proteinExistence type="predicted"/>
<organism evidence="1 2">
    <name type="scientific">Aspergillus cavernicola</name>
    <dbReference type="NCBI Taxonomy" id="176166"/>
    <lineage>
        <taxon>Eukaryota</taxon>
        <taxon>Fungi</taxon>
        <taxon>Dikarya</taxon>
        <taxon>Ascomycota</taxon>
        <taxon>Pezizomycotina</taxon>
        <taxon>Eurotiomycetes</taxon>
        <taxon>Eurotiomycetidae</taxon>
        <taxon>Eurotiales</taxon>
        <taxon>Aspergillaceae</taxon>
        <taxon>Aspergillus</taxon>
        <taxon>Aspergillus subgen. Nidulantes</taxon>
    </lineage>
</organism>
<protein>
    <submittedName>
        <fullName evidence="1">Uncharacterized protein</fullName>
    </submittedName>
</protein>
<comment type="caution">
    <text evidence="1">The sequence shown here is derived from an EMBL/GenBank/DDBJ whole genome shotgun (WGS) entry which is preliminary data.</text>
</comment>
<sequence length="93" mass="10118">MDSASAQSNAFLQLSSEQLELLELINKLNATGDGQTIELPQIALCGYESSGKSSLLEALAEITFLTAGREGTLRNSQRRLSYAEILLFVSKPR</sequence>
<name>A0ABR4J300_9EURO</name>
<accession>A0ABR4J300</accession>
<keyword evidence="2" id="KW-1185">Reference proteome</keyword>
<reference evidence="1 2" key="1">
    <citation type="submission" date="2024-07" db="EMBL/GenBank/DDBJ databases">
        <title>Section-level genome sequencing and comparative genomics of Aspergillus sections Usti and Cavernicolus.</title>
        <authorList>
            <consortium name="Lawrence Berkeley National Laboratory"/>
            <person name="Nybo J.L."/>
            <person name="Vesth T.C."/>
            <person name="Theobald S."/>
            <person name="Frisvad J.C."/>
            <person name="Larsen T.O."/>
            <person name="Kjaerboelling I."/>
            <person name="Rothschild-Mancinelli K."/>
            <person name="Lyhne E.K."/>
            <person name="Kogle M.E."/>
            <person name="Barry K."/>
            <person name="Clum A."/>
            <person name="Na H."/>
            <person name="Ledsgaard L."/>
            <person name="Lin J."/>
            <person name="Lipzen A."/>
            <person name="Kuo A."/>
            <person name="Riley R."/>
            <person name="Mondo S."/>
            <person name="LaButti K."/>
            <person name="Haridas S."/>
            <person name="Pangalinan J."/>
            <person name="Salamov A.A."/>
            <person name="Simmons B.A."/>
            <person name="Magnuson J.K."/>
            <person name="Chen J."/>
            <person name="Drula E."/>
            <person name="Henrissat B."/>
            <person name="Wiebenga A."/>
            <person name="Lubbers R.J."/>
            <person name="Gomes A.C."/>
            <person name="Makela M.R."/>
            <person name="Stajich J."/>
            <person name="Grigoriev I.V."/>
            <person name="Mortensen U.H."/>
            <person name="De vries R.P."/>
            <person name="Baker S.E."/>
            <person name="Andersen M.R."/>
        </authorList>
    </citation>
    <scope>NUCLEOTIDE SEQUENCE [LARGE SCALE GENOMIC DNA]</scope>
    <source>
        <strain evidence="1 2">CBS 600.67</strain>
    </source>
</reference>